<gene>
    <name evidence="2" type="ORF">VQ7734_02532</name>
</gene>
<feature type="compositionally biased region" description="Polar residues" evidence="1">
    <location>
        <begin position="58"/>
        <end position="67"/>
    </location>
</feature>
<name>A0A1M7YW21_9VIBR</name>
<evidence type="ECO:0000313" key="3">
    <source>
        <dbReference type="Proteomes" id="UP000184600"/>
    </source>
</evidence>
<evidence type="ECO:0000256" key="1">
    <source>
        <dbReference type="SAM" id="MobiDB-lite"/>
    </source>
</evidence>
<dbReference type="EMBL" id="FRFG01000028">
    <property type="protein sequence ID" value="SHO56763.1"/>
    <property type="molecule type" value="Genomic_DNA"/>
</dbReference>
<keyword evidence="3" id="KW-1185">Reference proteome</keyword>
<dbReference type="AlphaFoldDB" id="A0A1M7YW21"/>
<proteinExistence type="predicted"/>
<accession>A0A1M7YW21</accession>
<dbReference type="RefSeq" id="WP_073583057.1">
    <property type="nucleotide sequence ID" value="NZ_AP024897.1"/>
</dbReference>
<feature type="region of interest" description="Disordered" evidence="1">
    <location>
        <begin position="45"/>
        <end position="71"/>
    </location>
</feature>
<sequence length="209" mass="23464">MNLRFCAHGCAYKTDPASARQKAFPDTLSAGKGYLGRVRQRSLEPTKINGAPHLPQKPESSGQNKSANRMDALTKPIRPARAKRRFRIRFPPGKGIWGACDRGCLNPQKLMAHHTYHRSQNLPDKTNQLTAWMRLQNRPGQRAPKGVSGYAFRRERVSGARAPKAAWSSKTNQRTKYSTTASILRIKINQLSAGYEISLALILNRLFKI</sequence>
<organism evidence="2 3">
    <name type="scientific">Vibrio quintilis</name>
    <dbReference type="NCBI Taxonomy" id="1117707"/>
    <lineage>
        <taxon>Bacteria</taxon>
        <taxon>Pseudomonadati</taxon>
        <taxon>Pseudomonadota</taxon>
        <taxon>Gammaproteobacteria</taxon>
        <taxon>Vibrionales</taxon>
        <taxon>Vibrionaceae</taxon>
        <taxon>Vibrio</taxon>
    </lineage>
</organism>
<reference evidence="3" key="1">
    <citation type="submission" date="2016-12" db="EMBL/GenBank/DDBJ databases">
        <authorList>
            <person name="Rodrigo-Torres L."/>
            <person name="Arahal R.D."/>
            <person name="Lucena T."/>
        </authorList>
    </citation>
    <scope>NUCLEOTIDE SEQUENCE [LARGE SCALE GENOMIC DNA]</scope>
</reference>
<dbReference type="Proteomes" id="UP000184600">
    <property type="component" value="Unassembled WGS sequence"/>
</dbReference>
<evidence type="ECO:0000313" key="2">
    <source>
        <dbReference type="EMBL" id="SHO56763.1"/>
    </source>
</evidence>
<protein>
    <submittedName>
        <fullName evidence="2">Uncharacterized protein</fullName>
    </submittedName>
</protein>